<evidence type="ECO:0000256" key="1">
    <source>
        <dbReference type="ARBA" id="ARBA00006484"/>
    </source>
</evidence>
<evidence type="ECO:0000313" key="5">
    <source>
        <dbReference type="EMBL" id="CAB3730129.1"/>
    </source>
</evidence>
<dbReference type="Gene3D" id="3.40.50.720">
    <property type="entry name" value="NAD(P)-binding Rossmann-like Domain"/>
    <property type="match status" value="1"/>
</dbReference>
<dbReference type="CDD" id="cd05233">
    <property type="entry name" value="SDR_c"/>
    <property type="match status" value="1"/>
</dbReference>
<dbReference type="EC" id="1.1.1.340" evidence="5"/>
<sequence>MDHAIRRGGVAIVTGAAIGIGYAIAHRLAKEGMKLVLLDHNGRMLTQASERLHTDFPELELRSIAGDVTSETAGAAMGREAEALGEISVIVNNAGILKGAGPYENMEQWRQTMEVNFWSMLGIQQHFVGPLLDQPSASAIVNVGSKEGITTRPGNAAYALSKAAVRVLTEQLAHELREQIGDRVTAHLLIPGYTFTPMNFPGTTYDSLKPEAPWSADQVADRMVQGVRAGEFYIFCEDNEVTSELDQRRMQWAMDDLIKRRPALSRWHPDFKNEFAAFAKSSEPR</sequence>
<evidence type="ECO:0000256" key="4">
    <source>
        <dbReference type="SAM" id="Phobius"/>
    </source>
</evidence>
<feature type="transmembrane region" description="Helical" evidence="4">
    <location>
        <begin position="6"/>
        <end position="25"/>
    </location>
</feature>
<keyword evidence="2 5" id="KW-0560">Oxidoreductase</keyword>
<evidence type="ECO:0000313" key="6">
    <source>
        <dbReference type="Proteomes" id="UP000494214"/>
    </source>
</evidence>
<dbReference type="EMBL" id="CADIJM010000014">
    <property type="protein sequence ID" value="CAB3730129.1"/>
    <property type="molecule type" value="Genomic_DNA"/>
</dbReference>
<dbReference type="SUPFAM" id="SSF51735">
    <property type="entry name" value="NAD(P)-binding Rossmann-fold domains"/>
    <property type="match status" value="1"/>
</dbReference>
<dbReference type="PANTHER" id="PTHR43008:SF7">
    <property type="entry name" value="SHORT CHAIN DEHYDROGENASE_REDUCTASE (AFU_ORTHOLOGUE AFUA_2G00830)"/>
    <property type="match status" value="1"/>
</dbReference>
<dbReference type="Pfam" id="PF00106">
    <property type="entry name" value="adh_short"/>
    <property type="match status" value="1"/>
</dbReference>
<accession>A0A6S7BVF1</accession>
<evidence type="ECO:0000256" key="2">
    <source>
        <dbReference type="ARBA" id="ARBA00023002"/>
    </source>
</evidence>
<dbReference type="PANTHER" id="PTHR43008">
    <property type="entry name" value="BENZIL REDUCTASE"/>
    <property type="match status" value="1"/>
</dbReference>
<protein>
    <submittedName>
        <fullName evidence="5">1-deoxy-11-beta-hydroxypentalenate dehydrogenase</fullName>
        <ecNumber evidence="5">1.1.1.340</ecNumber>
    </submittedName>
</protein>
<dbReference type="GO" id="GO:0050664">
    <property type="term" value="F:oxidoreductase activity, acting on NAD(P)H, oxygen as acceptor"/>
    <property type="evidence" value="ECO:0007669"/>
    <property type="project" value="TreeGrafter"/>
</dbReference>
<dbReference type="PRINTS" id="PR00080">
    <property type="entry name" value="SDRFAMILY"/>
</dbReference>
<evidence type="ECO:0000256" key="3">
    <source>
        <dbReference type="RuleBase" id="RU000363"/>
    </source>
</evidence>
<comment type="similarity">
    <text evidence="1 3">Belongs to the short-chain dehydrogenases/reductases (SDR) family.</text>
</comment>
<keyword evidence="6" id="KW-1185">Reference proteome</keyword>
<dbReference type="PRINTS" id="PR00081">
    <property type="entry name" value="GDHRDH"/>
</dbReference>
<dbReference type="InterPro" id="IPR002347">
    <property type="entry name" value="SDR_fam"/>
</dbReference>
<dbReference type="InterPro" id="IPR036291">
    <property type="entry name" value="NAD(P)-bd_dom_sf"/>
</dbReference>
<keyword evidence="4" id="KW-1133">Transmembrane helix</keyword>
<dbReference type="Proteomes" id="UP000494214">
    <property type="component" value="Unassembled WGS sequence"/>
</dbReference>
<proteinExistence type="inferred from homology"/>
<dbReference type="RefSeq" id="WP_175125307.1">
    <property type="nucleotide sequence ID" value="NZ_CADIJM010000014.1"/>
</dbReference>
<keyword evidence="4" id="KW-0812">Transmembrane</keyword>
<organism evidence="5 6">
    <name type="scientific">Achromobacter animicus</name>
    <dbReference type="NCBI Taxonomy" id="1389935"/>
    <lineage>
        <taxon>Bacteria</taxon>
        <taxon>Pseudomonadati</taxon>
        <taxon>Pseudomonadota</taxon>
        <taxon>Betaproteobacteria</taxon>
        <taxon>Burkholderiales</taxon>
        <taxon>Alcaligenaceae</taxon>
        <taxon>Achromobacter</taxon>
    </lineage>
</organism>
<gene>
    <name evidence="5" type="primary">ptlF</name>
    <name evidence="5" type="ORF">LMG26690_04706</name>
</gene>
<keyword evidence="4" id="KW-0472">Membrane</keyword>
<dbReference type="AlphaFoldDB" id="A0A6S7BVF1"/>
<name>A0A6S7BVF1_9BURK</name>
<reference evidence="5 6" key="1">
    <citation type="submission" date="2020-04" db="EMBL/GenBank/DDBJ databases">
        <authorList>
            <person name="De Canck E."/>
        </authorList>
    </citation>
    <scope>NUCLEOTIDE SEQUENCE [LARGE SCALE GENOMIC DNA]</scope>
    <source>
        <strain evidence="5 6">LMG 26690</strain>
    </source>
</reference>